<dbReference type="InterPro" id="IPR006164">
    <property type="entry name" value="DNA_bd_Ku70/Ku80"/>
</dbReference>
<dbReference type="InterPro" id="IPR016194">
    <property type="entry name" value="SPOC-like_C_dom_sf"/>
</dbReference>
<evidence type="ECO:0000256" key="15">
    <source>
        <dbReference type="ARBA" id="ARBA00023172"/>
    </source>
</evidence>
<name>A0A8G1RMS9_9EURO</name>
<protein>
    <recommendedName>
        <fullName evidence="6">ATP-dependent DNA helicase II subunit 1</fullName>
        <ecNumber evidence="5">3.6.4.12</ecNumber>
    </recommendedName>
    <alternativeName>
        <fullName evidence="19">ATP-dependent DNA helicase II subunit Ku70</fullName>
    </alternativeName>
</protein>
<organism evidence="24 25">
    <name type="scientific">Aspergillus fijiensis CBS 313.89</name>
    <dbReference type="NCBI Taxonomy" id="1448319"/>
    <lineage>
        <taxon>Eukaryota</taxon>
        <taxon>Fungi</taxon>
        <taxon>Dikarya</taxon>
        <taxon>Ascomycota</taxon>
        <taxon>Pezizomycotina</taxon>
        <taxon>Eurotiomycetes</taxon>
        <taxon>Eurotiomycetidae</taxon>
        <taxon>Eurotiales</taxon>
        <taxon>Aspergillaceae</taxon>
        <taxon>Aspergillus</taxon>
    </lineage>
</organism>
<evidence type="ECO:0000256" key="17">
    <source>
        <dbReference type="ARBA" id="ARBA00023242"/>
    </source>
</evidence>
<keyword evidence="10" id="KW-0378">Hydrolase</keyword>
<feature type="region of interest" description="Disordered" evidence="22">
    <location>
        <begin position="573"/>
        <end position="598"/>
    </location>
</feature>
<evidence type="ECO:0000256" key="12">
    <source>
        <dbReference type="ARBA" id="ARBA00022840"/>
    </source>
</evidence>
<evidence type="ECO:0000256" key="11">
    <source>
        <dbReference type="ARBA" id="ARBA00022806"/>
    </source>
</evidence>
<dbReference type="InterPro" id="IPR036361">
    <property type="entry name" value="SAP_dom_sf"/>
</dbReference>
<evidence type="ECO:0000256" key="16">
    <source>
        <dbReference type="ARBA" id="ARBA00023204"/>
    </source>
</evidence>
<dbReference type="PANTHER" id="PTHR12604:SF2">
    <property type="entry name" value="X-RAY REPAIR CROSS-COMPLEMENTING PROTEIN 6"/>
    <property type="match status" value="1"/>
</dbReference>
<dbReference type="InterPro" id="IPR047087">
    <property type="entry name" value="KU70_core_dom"/>
</dbReference>
<evidence type="ECO:0000256" key="18">
    <source>
        <dbReference type="ARBA" id="ARBA00024890"/>
    </source>
</evidence>
<dbReference type="SMART" id="SM00559">
    <property type="entry name" value="Ku78"/>
    <property type="match status" value="1"/>
</dbReference>
<evidence type="ECO:0000256" key="1">
    <source>
        <dbReference type="ARBA" id="ARBA00004123"/>
    </source>
</evidence>
<dbReference type="Gene3D" id="3.40.50.410">
    <property type="entry name" value="von Willebrand factor, type A domain"/>
    <property type="match status" value="1"/>
</dbReference>
<evidence type="ECO:0000256" key="3">
    <source>
        <dbReference type="ARBA" id="ARBA00005240"/>
    </source>
</evidence>
<evidence type="ECO:0000256" key="13">
    <source>
        <dbReference type="ARBA" id="ARBA00022895"/>
    </source>
</evidence>
<evidence type="ECO:0000256" key="7">
    <source>
        <dbReference type="ARBA" id="ARBA00022454"/>
    </source>
</evidence>
<feature type="compositionally biased region" description="Basic and acidic residues" evidence="22">
    <location>
        <begin position="582"/>
        <end position="598"/>
    </location>
</feature>
<dbReference type="Pfam" id="PF03731">
    <property type="entry name" value="Ku_N"/>
    <property type="match status" value="1"/>
</dbReference>
<comment type="catalytic activity">
    <reaction evidence="20">
        <text>ATP + H2O = ADP + phosphate + H(+)</text>
        <dbReference type="Rhea" id="RHEA:13065"/>
        <dbReference type="ChEBI" id="CHEBI:15377"/>
        <dbReference type="ChEBI" id="CHEBI:15378"/>
        <dbReference type="ChEBI" id="CHEBI:30616"/>
        <dbReference type="ChEBI" id="CHEBI:43474"/>
        <dbReference type="ChEBI" id="CHEBI:456216"/>
        <dbReference type="EC" id="3.6.4.12"/>
    </reaction>
</comment>
<dbReference type="SUPFAM" id="SSF100939">
    <property type="entry name" value="SPOC domain-like"/>
    <property type="match status" value="1"/>
</dbReference>
<evidence type="ECO:0000256" key="6">
    <source>
        <dbReference type="ARBA" id="ARBA00021796"/>
    </source>
</evidence>
<evidence type="ECO:0000256" key="14">
    <source>
        <dbReference type="ARBA" id="ARBA00023125"/>
    </source>
</evidence>
<dbReference type="FunFam" id="2.40.290.10:FF:000001">
    <property type="entry name" value="X-ray repair cross complementing 6"/>
    <property type="match status" value="1"/>
</dbReference>
<evidence type="ECO:0000256" key="5">
    <source>
        <dbReference type="ARBA" id="ARBA00012551"/>
    </source>
</evidence>
<gene>
    <name evidence="24" type="ORF">BO72DRAFT_435431</name>
</gene>
<dbReference type="GO" id="GO:0003684">
    <property type="term" value="F:damaged DNA binding"/>
    <property type="evidence" value="ECO:0007669"/>
    <property type="project" value="InterPro"/>
</dbReference>
<dbReference type="SUPFAM" id="SSF68906">
    <property type="entry name" value="SAP domain"/>
    <property type="match status" value="1"/>
</dbReference>
<dbReference type="InterPro" id="IPR006165">
    <property type="entry name" value="Ku70"/>
</dbReference>
<keyword evidence="8" id="KW-0547">Nucleotide-binding</keyword>
<keyword evidence="7" id="KW-0158">Chromosome</keyword>
<dbReference type="SUPFAM" id="SSF53300">
    <property type="entry name" value="vWA-like"/>
    <property type="match status" value="1"/>
</dbReference>
<dbReference type="PIRSF" id="PIRSF003033">
    <property type="entry name" value="Ku70"/>
    <property type="match status" value="1"/>
</dbReference>
<dbReference type="FunFam" id="4.10.970.10:FF:000003">
    <property type="entry name" value="ATP-dependent DNA helicase II subunit 1"/>
    <property type="match status" value="1"/>
</dbReference>
<dbReference type="GO" id="GO:0000723">
    <property type="term" value="P:telomere maintenance"/>
    <property type="evidence" value="ECO:0007669"/>
    <property type="project" value="InterPro"/>
</dbReference>
<proteinExistence type="inferred from homology"/>
<dbReference type="GO" id="GO:0003690">
    <property type="term" value="F:double-stranded DNA binding"/>
    <property type="evidence" value="ECO:0007669"/>
    <property type="project" value="TreeGrafter"/>
</dbReference>
<evidence type="ECO:0000256" key="22">
    <source>
        <dbReference type="SAM" id="MobiDB-lite"/>
    </source>
</evidence>
<comment type="function">
    <text evidence="18">Single-stranded DNA-dependent ATP-dependent helicase. Involved in non-homologous end joining (NHEJ) DNA double strand break repair. DNA-binding is sequence-independent but has a high affinity to nicks in double-stranded DNA and to the ends of duplex DNA. Binds to naturally occurring chromosomal ends, and therefore provides chromosomal end protection. Required also for telomere recombination to repair telomeric ends in the absence of telomerase. KU70, of the KU70/KU80 heterodimer, binds to the stem loop of TLC1, the RNA component of telomerase. Involved in telomere maintenance. Interacts with telomeric repeats and subtelomeric sequences thereby controlling telomere length and protecting against subtelomeric rearrangement. Maintains telomeric chromatin, which is involved in silencing the expression of genes located at the telomere. Required for mating-type switching.</text>
</comment>
<dbReference type="VEuPathDB" id="FungiDB:BO72DRAFT_435431"/>
<dbReference type="GO" id="GO:0003678">
    <property type="term" value="F:DNA helicase activity"/>
    <property type="evidence" value="ECO:0007669"/>
    <property type="project" value="UniProtKB-EC"/>
</dbReference>
<dbReference type="InterPro" id="IPR027388">
    <property type="entry name" value="Ku70_bridge/pillars_dom_sf"/>
</dbReference>
<keyword evidence="9" id="KW-0227">DNA damage</keyword>
<dbReference type="CDD" id="cd01458">
    <property type="entry name" value="vWA_ku"/>
    <property type="match status" value="1"/>
</dbReference>
<dbReference type="GO" id="GO:0043564">
    <property type="term" value="C:Ku70:Ku80 complex"/>
    <property type="evidence" value="ECO:0007669"/>
    <property type="project" value="InterPro"/>
</dbReference>
<feature type="domain" description="SAP" evidence="23">
    <location>
        <begin position="618"/>
        <end position="652"/>
    </location>
</feature>
<dbReference type="FunFam" id="1.10.1600.10:FF:000004">
    <property type="entry name" value="ATP-dependent DNA helicase II subunit 1"/>
    <property type="match status" value="1"/>
</dbReference>
<dbReference type="Gene3D" id="1.10.1600.10">
    <property type="match status" value="1"/>
</dbReference>
<dbReference type="Pfam" id="PF02037">
    <property type="entry name" value="SAP"/>
    <property type="match status" value="1"/>
</dbReference>
<dbReference type="SMART" id="SM00513">
    <property type="entry name" value="SAP"/>
    <property type="match status" value="1"/>
</dbReference>
<dbReference type="GO" id="GO:0042162">
    <property type="term" value="F:telomeric DNA binding"/>
    <property type="evidence" value="ECO:0007669"/>
    <property type="project" value="InterPro"/>
</dbReference>
<keyword evidence="15" id="KW-0233">DNA recombination</keyword>
<dbReference type="Proteomes" id="UP000249789">
    <property type="component" value="Unassembled WGS sequence"/>
</dbReference>
<dbReference type="Gene3D" id="1.10.720.30">
    <property type="entry name" value="SAP domain"/>
    <property type="match status" value="1"/>
</dbReference>
<evidence type="ECO:0000256" key="2">
    <source>
        <dbReference type="ARBA" id="ARBA00004574"/>
    </source>
</evidence>
<evidence type="ECO:0000256" key="9">
    <source>
        <dbReference type="ARBA" id="ARBA00022763"/>
    </source>
</evidence>
<accession>A0A8G1RMS9</accession>
<dbReference type="InterPro" id="IPR036465">
    <property type="entry name" value="vWFA_dom_sf"/>
</dbReference>
<keyword evidence="17" id="KW-0539">Nucleus</keyword>
<comment type="subcellular location">
    <subcellularLocation>
        <location evidence="2">Chromosome</location>
        <location evidence="2">Telomere</location>
    </subcellularLocation>
    <subcellularLocation>
        <location evidence="1">Nucleus</location>
    </subcellularLocation>
</comment>
<dbReference type="GO" id="GO:0016787">
    <property type="term" value="F:hydrolase activity"/>
    <property type="evidence" value="ECO:0007669"/>
    <property type="project" value="UniProtKB-KW"/>
</dbReference>
<keyword evidence="11 24" id="KW-0347">Helicase</keyword>
<feature type="compositionally biased region" description="Acidic residues" evidence="22">
    <location>
        <begin position="11"/>
        <end position="22"/>
    </location>
</feature>
<feature type="region of interest" description="Disordered" evidence="22">
    <location>
        <begin position="1"/>
        <end position="26"/>
    </location>
</feature>
<dbReference type="InterPro" id="IPR003034">
    <property type="entry name" value="SAP_dom"/>
</dbReference>
<dbReference type="EC" id="3.6.4.12" evidence="5"/>
<dbReference type="PROSITE" id="PS50800">
    <property type="entry name" value="SAP"/>
    <property type="match status" value="1"/>
</dbReference>
<dbReference type="InterPro" id="IPR005161">
    <property type="entry name" value="Ku_N"/>
</dbReference>
<dbReference type="Gene3D" id="2.40.290.10">
    <property type="match status" value="1"/>
</dbReference>
<dbReference type="EMBL" id="KZ824670">
    <property type="protein sequence ID" value="RAK74276.1"/>
    <property type="molecule type" value="Genomic_DNA"/>
</dbReference>
<dbReference type="InterPro" id="IPR005160">
    <property type="entry name" value="Ku_C"/>
</dbReference>
<dbReference type="Pfam" id="PF03730">
    <property type="entry name" value="Ku_C"/>
    <property type="match status" value="1"/>
</dbReference>
<evidence type="ECO:0000256" key="4">
    <source>
        <dbReference type="ARBA" id="ARBA00011584"/>
    </source>
</evidence>
<evidence type="ECO:0000256" key="21">
    <source>
        <dbReference type="PIRSR" id="PIRSR003033-1"/>
    </source>
</evidence>
<feature type="active site" description="Schiff-base intermediate with DNA; for 5'-deoxyribose-5-phosphate lyase activity" evidence="21">
    <location>
        <position position="26"/>
    </location>
</feature>
<feature type="compositionally biased region" description="Basic and acidic residues" evidence="22">
    <location>
        <begin position="1"/>
        <end position="10"/>
    </location>
</feature>
<reference evidence="24 25" key="1">
    <citation type="submission" date="2018-02" db="EMBL/GenBank/DDBJ databases">
        <title>The genomes of Aspergillus section Nigri reveals drivers in fungal speciation.</title>
        <authorList>
            <consortium name="DOE Joint Genome Institute"/>
            <person name="Vesth T.C."/>
            <person name="Nybo J."/>
            <person name="Theobald S."/>
            <person name="Brandl J."/>
            <person name="Frisvad J.C."/>
            <person name="Nielsen K.F."/>
            <person name="Lyhne E.K."/>
            <person name="Kogle M.E."/>
            <person name="Kuo A."/>
            <person name="Riley R."/>
            <person name="Clum A."/>
            <person name="Nolan M."/>
            <person name="Lipzen A."/>
            <person name="Salamov A."/>
            <person name="Henrissat B."/>
            <person name="Wiebenga A."/>
            <person name="De vries R.P."/>
            <person name="Grigoriev I.V."/>
            <person name="Mortensen U.H."/>
            <person name="Andersen M.R."/>
            <person name="Baker S.E."/>
        </authorList>
    </citation>
    <scope>NUCLEOTIDE SEQUENCE [LARGE SCALE GENOMIC DNA]</scope>
    <source>
        <strain evidence="24 25">CBS 313.89</strain>
    </source>
</reference>
<keyword evidence="25" id="KW-1185">Reference proteome</keyword>
<dbReference type="FunFam" id="3.40.50.410:FF:000071">
    <property type="entry name" value="ATP-dependent DNA helicase II subunit 1"/>
    <property type="match status" value="1"/>
</dbReference>
<dbReference type="GO" id="GO:0000781">
    <property type="term" value="C:chromosome, telomeric region"/>
    <property type="evidence" value="ECO:0007669"/>
    <property type="project" value="UniProtKB-SubCell"/>
</dbReference>
<evidence type="ECO:0000256" key="8">
    <source>
        <dbReference type="ARBA" id="ARBA00022741"/>
    </source>
</evidence>
<evidence type="ECO:0000256" key="19">
    <source>
        <dbReference type="ARBA" id="ARBA00031811"/>
    </source>
</evidence>
<comment type="similarity">
    <text evidence="3">Belongs to the ku70 family.</text>
</comment>
<dbReference type="OrthoDB" id="3249161at2759"/>
<dbReference type="GO" id="GO:0006303">
    <property type="term" value="P:double-strand break repair via nonhomologous end joining"/>
    <property type="evidence" value="ECO:0007669"/>
    <property type="project" value="InterPro"/>
</dbReference>
<dbReference type="GeneID" id="63860615"/>
<dbReference type="PANTHER" id="PTHR12604">
    <property type="entry name" value="KU AUTOANTIGEN DNA HELICASE"/>
    <property type="match status" value="1"/>
</dbReference>
<dbReference type="GO" id="GO:0005524">
    <property type="term" value="F:ATP binding"/>
    <property type="evidence" value="ECO:0007669"/>
    <property type="project" value="UniProtKB-KW"/>
</dbReference>
<dbReference type="CDD" id="cd00788">
    <property type="entry name" value="KU70"/>
    <property type="match status" value="1"/>
</dbReference>
<dbReference type="AlphaFoldDB" id="A0A8G1RMS9"/>
<dbReference type="Pfam" id="PF02735">
    <property type="entry name" value="Ku"/>
    <property type="match status" value="1"/>
</dbReference>
<evidence type="ECO:0000256" key="20">
    <source>
        <dbReference type="ARBA" id="ARBA00047995"/>
    </source>
</evidence>
<dbReference type="RefSeq" id="XP_040798286.1">
    <property type="nucleotide sequence ID" value="XM_040943282.1"/>
</dbReference>
<evidence type="ECO:0000313" key="25">
    <source>
        <dbReference type="Proteomes" id="UP000249789"/>
    </source>
</evidence>
<keyword evidence="12" id="KW-0067">ATP-binding</keyword>
<keyword evidence="16" id="KW-0234">DNA repair</keyword>
<dbReference type="GO" id="GO:0006310">
    <property type="term" value="P:DNA recombination"/>
    <property type="evidence" value="ECO:0007669"/>
    <property type="project" value="UniProtKB-KW"/>
</dbReference>
<keyword evidence="14" id="KW-0238">DNA-binding</keyword>
<evidence type="ECO:0000259" key="23">
    <source>
        <dbReference type="PROSITE" id="PS50800"/>
    </source>
</evidence>
<evidence type="ECO:0000256" key="10">
    <source>
        <dbReference type="ARBA" id="ARBA00022801"/>
    </source>
</evidence>
<keyword evidence="13" id="KW-0779">Telomere</keyword>
<comment type="subunit">
    <text evidence="4">Heterodimer of Ku70 and Ku80.</text>
</comment>
<sequence>MADSNPPRDDEVGEEEEEEIDESNYKSVKDAVLFAIEVSDSMLEPRPSADPKKSVEESPVTAALKCAYHLMQQRIISNPQDMMGVLLYGTQASKFYDEDEGSRGDLSYPNCYLFTDLDIPSAQEVKDLRALVEDEGKGREILVPAEKQVSMANVLFCANQIFTSKAPNFLSRRLFIVTDNDSPHTQDKALRSAATVRAKDLYDLGVTIELFPISQPEHEFDSSKFYDDIIYKTSPNDPDAPVYLQPDSKASTATGDGISLLNTLLSSVNSRSVPRRTHFSNMPLELGPNLKISVSGYILFRGQAPARNCYVWLGGEKPEIVKGVTTQIADDTARTVEKWEIRKAYKFGGDQVVFTPEEQKELKNFGDPVIRIIGFKPASALPYWANMKHPYFIYPSEEDYVGSTRVFSALHQTLLRQKKIALVWFIPRRAANPVLGAMIAGEEKVDENGVQKYPPGMWIVPLPYADDVRQNPETTLNVAPEPLIDQMRFIVQQLQLPKACYEPLKYPNPSLQWHYRILQALALDEDLPERPEDKTVPKYRQIDKRAGDYVLSWADELEKQYATIAVEKPASSTLVKRGAKNRAPEDDAESSKPAKKVKVEADNNIEEEVRRHYQKNNLSRLTVNILKDFLTSHGRSGVGKKADLIDRVEQFLESG</sequence>
<dbReference type="NCBIfam" id="TIGR00578">
    <property type="entry name" value="ku70"/>
    <property type="match status" value="1"/>
</dbReference>
<evidence type="ECO:0000313" key="24">
    <source>
        <dbReference type="EMBL" id="RAK74276.1"/>
    </source>
</evidence>
<dbReference type="Gene3D" id="4.10.970.10">
    <property type="entry name" value="Ku70, bridge and pillars"/>
    <property type="match status" value="1"/>
</dbReference>